<comment type="caution">
    <text evidence="2">The sequence shown here is derived from an EMBL/GenBank/DDBJ whole genome shotgun (WGS) entry which is preliminary data.</text>
</comment>
<evidence type="ECO:0000313" key="3">
    <source>
        <dbReference type="Proteomes" id="UP001152622"/>
    </source>
</evidence>
<organism evidence="2 3">
    <name type="scientific">Synaphobranchus kaupii</name>
    <name type="common">Kaup's arrowtooth eel</name>
    <dbReference type="NCBI Taxonomy" id="118154"/>
    <lineage>
        <taxon>Eukaryota</taxon>
        <taxon>Metazoa</taxon>
        <taxon>Chordata</taxon>
        <taxon>Craniata</taxon>
        <taxon>Vertebrata</taxon>
        <taxon>Euteleostomi</taxon>
        <taxon>Actinopterygii</taxon>
        <taxon>Neopterygii</taxon>
        <taxon>Teleostei</taxon>
        <taxon>Anguilliformes</taxon>
        <taxon>Synaphobranchidae</taxon>
        <taxon>Synaphobranchus</taxon>
    </lineage>
</organism>
<feature type="compositionally biased region" description="Polar residues" evidence="1">
    <location>
        <begin position="1"/>
        <end position="10"/>
    </location>
</feature>
<feature type="compositionally biased region" description="Basic residues" evidence="1">
    <location>
        <begin position="40"/>
        <end position="50"/>
    </location>
</feature>
<protein>
    <submittedName>
        <fullName evidence="2">Uncharacterized protein</fullName>
    </submittedName>
</protein>
<dbReference type="AlphaFoldDB" id="A0A9Q1IXN3"/>
<reference evidence="2" key="1">
    <citation type="journal article" date="2023" name="Science">
        <title>Genome structures resolve the early diversification of teleost fishes.</title>
        <authorList>
            <person name="Parey E."/>
            <person name="Louis A."/>
            <person name="Montfort J."/>
            <person name="Bouchez O."/>
            <person name="Roques C."/>
            <person name="Iampietro C."/>
            <person name="Lluch J."/>
            <person name="Castinel A."/>
            <person name="Donnadieu C."/>
            <person name="Desvignes T."/>
            <person name="Floi Bucao C."/>
            <person name="Jouanno E."/>
            <person name="Wen M."/>
            <person name="Mejri S."/>
            <person name="Dirks R."/>
            <person name="Jansen H."/>
            <person name="Henkel C."/>
            <person name="Chen W.J."/>
            <person name="Zahm M."/>
            <person name="Cabau C."/>
            <person name="Klopp C."/>
            <person name="Thompson A.W."/>
            <person name="Robinson-Rechavi M."/>
            <person name="Braasch I."/>
            <person name="Lecointre G."/>
            <person name="Bobe J."/>
            <person name="Postlethwait J.H."/>
            <person name="Berthelot C."/>
            <person name="Roest Crollius H."/>
            <person name="Guiguen Y."/>
        </authorList>
    </citation>
    <scope>NUCLEOTIDE SEQUENCE</scope>
    <source>
        <strain evidence="2">WJC10195</strain>
    </source>
</reference>
<evidence type="ECO:0000313" key="2">
    <source>
        <dbReference type="EMBL" id="KAJ8357699.1"/>
    </source>
</evidence>
<feature type="region of interest" description="Disordered" evidence="1">
    <location>
        <begin position="1"/>
        <end position="66"/>
    </location>
</feature>
<name>A0A9Q1IXN3_SYNKA</name>
<gene>
    <name evidence="2" type="ORF">SKAU_G00204930</name>
</gene>
<proteinExistence type="predicted"/>
<accession>A0A9Q1IXN3</accession>
<evidence type="ECO:0000256" key="1">
    <source>
        <dbReference type="SAM" id="MobiDB-lite"/>
    </source>
</evidence>
<dbReference type="Proteomes" id="UP001152622">
    <property type="component" value="Chromosome 6"/>
</dbReference>
<sequence>MRSDVTTSFTDCDGGWKISQNKSERKERKSHKSTTIIGTRQKKTARIHARKASEVQWPHPATCDSG</sequence>
<keyword evidence="3" id="KW-1185">Reference proteome</keyword>
<dbReference type="EMBL" id="JAINUF010000006">
    <property type="protein sequence ID" value="KAJ8357699.1"/>
    <property type="molecule type" value="Genomic_DNA"/>
</dbReference>